<accession>A0A0M7B2Y6</accession>
<evidence type="ECO:0000256" key="3">
    <source>
        <dbReference type="ARBA" id="ARBA00022898"/>
    </source>
</evidence>
<dbReference type="SUPFAM" id="SSF53383">
    <property type="entry name" value="PLP-dependent transferases"/>
    <property type="match status" value="1"/>
</dbReference>
<dbReference type="STRING" id="311410.LA5095_06141"/>
<keyword evidence="2 5" id="KW-0378">Hydrolase</keyword>
<dbReference type="GO" id="GO:0019441">
    <property type="term" value="P:L-tryptophan catabolic process to kynurenine"/>
    <property type="evidence" value="ECO:0007669"/>
    <property type="project" value="TreeGrafter"/>
</dbReference>
<dbReference type="OrthoDB" id="9804366at2"/>
<evidence type="ECO:0000313" key="6">
    <source>
        <dbReference type="Proteomes" id="UP000049983"/>
    </source>
</evidence>
<dbReference type="Gene3D" id="3.40.640.10">
    <property type="entry name" value="Type I PLP-dependent aspartate aminotransferase-like (Major domain)"/>
    <property type="match status" value="1"/>
</dbReference>
<keyword evidence="3" id="KW-0663">Pyridoxal phosphate</keyword>
<organism evidence="5 6">
    <name type="scientific">Roseibium album</name>
    <dbReference type="NCBI Taxonomy" id="311410"/>
    <lineage>
        <taxon>Bacteria</taxon>
        <taxon>Pseudomonadati</taxon>
        <taxon>Pseudomonadota</taxon>
        <taxon>Alphaproteobacteria</taxon>
        <taxon>Hyphomicrobiales</taxon>
        <taxon>Stappiaceae</taxon>
        <taxon>Roseibium</taxon>
    </lineage>
</organism>
<dbReference type="GO" id="GO:0030170">
    <property type="term" value="F:pyridoxal phosphate binding"/>
    <property type="evidence" value="ECO:0007669"/>
    <property type="project" value="InterPro"/>
</dbReference>
<dbReference type="GO" id="GO:0009435">
    <property type="term" value="P:NAD+ biosynthetic process"/>
    <property type="evidence" value="ECO:0007669"/>
    <property type="project" value="InterPro"/>
</dbReference>
<dbReference type="InterPro" id="IPR015421">
    <property type="entry name" value="PyrdxlP-dep_Trfase_major"/>
</dbReference>
<dbReference type="GO" id="GO:0030429">
    <property type="term" value="F:kynureninase activity"/>
    <property type="evidence" value="ECO:0007669"/>
    <property type="project" value="UniProtKB-EC"/>
</dbReference>
<dbReference type="PANTHER" id="PTHR14084">
    <property type="entry name" value="KYNURENINASE"/>
    <property type="match status" value="1"/>
</dbReference>
<keyword evidence="6" id="KW-1185">Reference proteome</keyword>
<dbReference type="AlphaFoldDB" id="A0A0M7B2Y6"/>
<dbReference type="RefSeq" id="WP_055391811.1">
    <property type="nucleotide sequence ID" value="NZ_CXWA01000018.1"/>
</dbReference>
<evidence type="ECO:0000313" key="5">
    <source>
        <dbReference type="EMBL" id="CTQ69673.1"/>
    </source>
</evidence>
<dbReference type="GO" id="GO:0005737">
    <property type="term" value="C:cytoplasm"/>
    <property type="evidence" value="ECO:0007669"/>
    <property type="project" value="InterPro"/>
</dbReference>
<feature type="domain" description="Aminotransferase class V" evidence="4">
    <location>
        <begin position="58"/>
        <end position="335"/>
    </location>
</feature>
<name>A0A0M7B2Y6_9HYPH</name>
<keyword evidence="1" id="KW-0662">Pyridine nucleotide biosynthesis</keyword>
<dbReference type="Pfam" id="PF00266">
    <property type="entry name" value="Aminotran_5"/>
    <property type="match status" value="1"/>
</dbReference>
<evidence type="ECO:0000256" key="2">
    <source>
        <dbReference type="ARBA" id="ARBA00022801"/>
    </source>
</evidence>
<dbReference type="EC" id="3.7.1.3" evidence="5"/>
<sequence>MTDRKEGYFLYHSIGQYPGKEADLSKAMAELASVWSAPDDQQWSYMLGKRAEFIDLWRALIDARERSTTTCENVTQGVHMLLTSLPADRLRGRTVLVAADCFPSNHFLLSRLQERFGFDLKTVHPRQGASWVADDDMIAEWDSDVALALVTWVSSTTSHKTNLENLATHGRAMGSLIGVDITQAAGLLPFSVEEPEIDFAVSTSLKWMCGTPGAGMLYVHPNLIAECRPELRGWFSQDNPFNWDIDAFDYAPDIRRFDNGTPAILPAAATVPALKWHATIDTRALLHHNRLLCDIVIEGTDELGLTLLTPRNEQERGGSLMIDLTSEGIASKTLATLNAAGFSADIRGTILRLSPGIQTTEEATRELVNLLGKSLSGR</sequence>
<dbReference type="InterPro" id="IPR000192">
    <property type="entry name" value="Aminotrans_V_dom"/>
</dbReference>
<gene>
    <name evidence="5" type="primary">kynU_1</name>
    <name evidence="5" type="ORF">LA5096_02214</name>
</gene>
<dbReference type="Proteomes" id="UP000049983">
    <property type="component" value="Unassembled WGS sequence"/>
</dbReference>
<dbReference type="EMBL" id="CXWC01000007">
    <property type="protein sequence ID" value="CTQ69673.1"/>
    <property type="molecule type" value="Genomic_DNA"/>
</dbReference>
<dbReference type="Gene3D" id="3.90.1150.10">
    <property type="entry name" value="Aspartate Aminotransferase, domain 1"/>
    <property type="match status" value="1"/>
</dbReference>
<dbReference type="PANTHER" id="PTHR14084:SF0">
    <property type="entry name" value="KYNURENINASE"/>
    <property type="match status" value="1"/>
</dbReference>
<dbReference type="InterPro" id="IPR010111">
    <property type="entry name" value="Kynureninase"/>
</dbReference>
<evidence type="ECO:0000256" key="1">
    <source>
        <dbReference type="ARBA" id="ARBA00022642"/>
    </source>
</evidence>
<reference evidence="6" key="1">
    <citation type="submission" date="2015-07" db="EMBL/GenBank/DDBJ databases">
        <authorList>
            <person name="Rodrigo-Torres Lidia"/>
            <person name="Arahal R.David."/>
        </authorList>
    </citation>
    <scope>NUCLEOTIDE SEQUENCE [LARGE SCALE GENOMIC DNA]</scope>
    <source>
        <strain evidence="6">CECT 5096</strain>
    </source>
</reference>
<dbReference type="InterPro" id="IPR015424">
    <property type="entry name" value="PyrdxlP-dep_Trfase"/>
</dbReference>
<dbReference type="GO" id="GO:0043420">
    <property type="term" value="P:anthranilate metabolic process"/>
    <property type="evidence" value="ECO:0007669"/>
    <property type="project" value="TreeGrafter"/>
</dbReference>
<evidence type="ECO:0000259" key="4">
    <source>
        <dbReference type="Pfam" id="PF00266"/>
    </source>
</evidence>
<dbReference type="InterPro" id="IPR015422">
    <property type="entry name" value="PyrdxlP-dep_Trfase_small"/>
</dbReference>
<dbReference type="GeneID" id="97669606"/>
<protein>
    <submittedName>
        <fullName evidence="5">Kynureninase</fullName>
        <ecNumber evidence="5">3.7.1.3</ecNumber>
    </submittedName>
</protein>
<proteinExistence type="predicted"/>